<dbReference type="Pfam" id="PF03358">
    <property type="entry name" value="FMN_red"/>
    <property type="match status" value="1"/>
</dbReference>
<keyword evidence="1" id="KW-0285">Flavoprotein</keyword>
<evidence type="ECO:0000256" key="1">
    <source>
        <dbReference type="ARBA" id="ARBA00022630"/>
    </source>
</evidence>
<keyword evidence="2" id="KW-0288">FMN</keyword>
<feature type="domain" description="NADPH-dependent FMN reductase-like" evidence="3">
    <location>
        <begin position="4"/>
        <end position="166"/>
    </location>
</feature>
<dbReference type="InterPro" id="IPR051796">
    <property type="entry name" value="ISF_SsuE-like"/>
</dbReference>
<keyword evidence="5" id="KW-1185">Reference proteome</keyword>
<evidence type="ECO:0000313" key="4">
    <source>
        <dbReference type="EMBL" id="KAK8896178.1"/>
    </source>
</evidence>
<organism evidence="4 5">
    <name type="scientific">Tritrichomonas musculus</name>
    <dbReference type="NCBI Taxonomy" id="1915356"/>
    <lineage>
        <taxon>Eukaryota</taxon>
        <taxon>Metamonada</taxon>
        <taxon>Parabasalia</taxon>
        <taxon>Tritrichomonadida</taxon>
        <taxon>Tritrichomonadidae</taxon>
        <taxon>Tritrichomonas</taxon>
    </lineage>
</organism>
<evidence type="ECO:0000256" key="2">
    <source>
        <dbReference type="ARBA" id="ARBA00022643"/>
    </source>
</evidence>
<dbReference type="SUPFAM" id="SSF52218">
    <property type="entry name" value="Flavoproteins"/>
    <property type="match status" value="1"/>
</dbReference>
<protein>
    <recommendedName>
        <fullName evidence="3">NADPH-dependent FMN reductase-like domain-containing protein</fullName>
    </recommendedName>
</protein>
<reference evidence="4 5" key="1">
    <citation type="submission" date="2024-04" db="EMBL/GenBank/DDBJ databases">
        <title>Tritrichomonas musculus Genome.</title>
        <authorList>
            <person name="Alves-Ferreira E."/>
            <person name="Grigg M."/>
            <person name="Lorenzi H."/>
            <person name="Galac M."/>
        </authorList>
    </citation>
    <scope>NUCLEOTIDE SEQUENCE [LARGE SCALE GENOMIC DNA]</scope>
    <source>
        <strain evidence="4 5">EAF2021</strain>
    </source>
</reference>
<evidence type="ECO:0000313" key="5">
    <source>
        <dbReference type="Proteomes" id="UP001470230"/>
    </source>
</evidence>
<dbReference type="Gene3D" id="3.40.50.360">
    <property type="match status" value="1"/>
</dbReference>
<dbReference type="InterPro" id="IPR029039">
    <property type="entry name" value="Flavoprotein-like_sf"/>
</dbReference>
<dbReference type="PANTHER" id="PTHR43278:SF2">
    <property type="entry name" value="IRON-SULFUR FLAVOPROTEIN"/>
    <property type="match status" value="1"/>
</dbReference>
<dbReference type="InterPro" id="IPR005025">
    <property type="entry name" value="FMN_Rdtase-like_dom"/>
</dbReference>
<name>A0ABR2KZC5_9EUKA</name>
<dbReference type="Proteomes" id="UP001470230">
    <property type="component" value="Unassembled WGS sequence"/>
</dbReference>
<sequence length="215" mass="24867">MIKKVIGINGSPRREWNTYLMVRKCLDGAKCAGAKVKLYQISDFKNVKPCNSCFICKLKNREYEGKCTIKDDLEPLLNEIKEADALVVGSPIYWGNISSAVHPFLERLLSSNYSYNKDRKSVFGKKIKTGLLFTMNVDQNTSQQIYQPMFDHFRMLMAFIFGDCEVLTAYNTLQFDDYSKYDANSFDVNKKHKDRKESFPKELKEAYELGKRLVS</sequence>
<proteinExistence type="predicted"/>
<accession>A0ABR2KZC5</accession>
<dbReference type="EMBL" id="JAPFFF010000002">
    <property type="protein sequence ID" value="KAK8896178.1"/>
    <property type="molecule type" value="Genomic_DNA"/>
</dbReference>
<evidence type="ECO:0000259" key="3">
    <source>
        <dbReference type="Pfam" id="PF03358"/>
    </source>
</evidence>
<comment type="caution">
    <text evidence="4">The sequence shown here is derived from an EMBL/GenBank/DDBJ whole genome shotgun (WGS) entry which is preliminary data.</text>
</comment>
<dbReference type="PANTHER" id="PTHR43278">
    <property type="entry name" value="NAD(P)H-DEPENDENT FMN-CONTAINING OXIDOREDUCTASE YWQN-RELATED"/>
    <property type="match status" value="1"/>
</dbReference>
<gene>
    <name evidence="4" type="ORF">M9Y10_014072</name>
</gene>